<dbReference type="PANTHER" id="PTHR42794:SF1">
    <property type="entry name" value="HEMIN IMPORT ATP-BINDING PROTEIN HMUV"/>
    <property type="match status" value="1"/>
</dbReference>
<dbReference type="InterPro" id="IPR027417">
    <property type="entry name" value="P-loop_NTPase"/>
</dbReference>
<evidence type="ECO:0000256" key="1">
    <source>
        <dbReference type="ARBA" id="ARBA00022448"/>
    </source>
</evidence>
<keyword evidence="4" id="KW-1278">Translocase</keyword>
<dbReference type="FunFam" id="3.40.50.300:FF:000134">
    <property type="entry name" value="Iron-enterobactin ABC transporter ATP-binding protein"/>
    <property type="match status" value="1"/>
</dbReference>
<evidence type="ECO:0000313" key="7">
    <source>
        <dbReference type="Proteomes" id="UP000178622"/>
    </source>
</evidence>
<keyword evidence="2" id="KW-0547">Nucleotide-binding</keyword>
<gene>
    <name evidence="6" type="ORF">BG261_09625</name>
</gene>
<organism evidence="6 7">
    <name type="scientific">Floricoccus tropicus</name>
    <dbReference type="NCBI Taxonomy" id="1859473"/>
    <lineage>
        <taxon>Bacteria</taxon>
        <taxon>Bacillati</taxon>
        <taxon>Bacillota</taxon>
        <taxon>Bacilli</taxon>
        <taxon>Lactobacillales</taxon>
        <taxon>Streptococcaceae</taxon>
        <taxon>Floricoccus</taxon>
    </lineage>
</organism>
<dbReference type="OrthoDB" id="9787851at2"/>
<dbReference type="PANTHER" id="PTHR42794">
    <property type="entry name" value="HEMIN IMPORT ATP-BINDING PROTEIN HMUV"/>
    <property type="match status" value="1"/>
</dbReference>
<evidence type="ECO:0000256" key="2">
    <source>
        <dbReference type="ARBA" id="ARBA00022741"/>
    </source>
</evidence>
<dbReference type="InterPro" id="IPR003593">
    <property type="entry name" value="AAA+_ATPase"/>
</dbReference>
<dbReference type="Proteomes" id="UP000178622">
    <property type="component" value="Unassembled WGS sequence"/>
</dbReference>
<evidence type="ECO:0000256" key="3">
    <source>
        <dbReference type="ARBA" id="ARBA00022840"/>
    </source>
</evidence>
<sequence length="257" mass="29311">MIKIENLSVRVQDKQILKNINLTIADGENICILGQNGCGKTTLLKAIAGLITYEGKISIDNVDIQTLKRKDLAKKLSMMSQFTNVAFDYSVYETVMMGRYSQLKSKSLFPTVNSEDRKIVEDALKLSDLYELSNRSINSLSGGQQQRVFLAKNLAQNPDILLLDEPNNHLDLKNQIELINYLREWSKSKNKNVIGVFHDLPLALSLTDQVIFMKEGQIVKQGLFTDIATKSLLEEVFEVQLLDFYQKQSDYFKHIRD</sequence>
<name>A0A1E8GNS0_9LACT</name>
<dbReference type="PROSITE" id="PS00211">
    <property type="entry name" value="ABC_TRANSPORTER_1"/>
    <property type="match status" value="1"/>
</dbReference>
<dbReference type="Gene3D" id="3.40.50.300">
    <property type="entry name" value="P-loop containing nucleotide triphosphate hydrolases"/>
    <property type="match status" value="1"/>
</dbReference>
<dbReference type="GO" id="GO:0005524">
    <property type="term" value="F:ATP binding"/>
    <property type="evidence" value="ECO:0007669"/>
    <property type="project" value="UniProtKB-KW"/>
</dbReference>
<dbReference type="Pfam" id="PF00005">
    <property type="entry name" value="ABC_tran"/>
    <property type="match status" value="1"/>
</dbReference>
<dbReference type="CDD" id="cd03214">
    <property type="entry name" value="ABC_Iron-Siderophores_B12_Hemin"/>
    <property type="match status" value="1"/>
</dbReference>
<dbReference type="InterPro" id="IPR003439">
    <property type="entry name" value="ABC_transporter-like_ATP-bd"/>
</dbReference>
<feature type="domain" description="ABC transporter" evidence="5">
    <location>
        <begin position="2"/>
        <end position="240"/>
    </location>
</feature>
<dbReference type="AlphaFoldDB" id="A0A1E8GNS0"/>
<comment type="caution">
    <text evidence="6">The sequence shown here is derived from an EMBL/GenBank/DDBJ whole genome shotgun (WGS) entry which is preliminary data.</text>
</comment>
<accession>A0A1E8GNS0</accession>
<dbReference type="GO" id="GO:0016887">
    <property type="term" value="F:ATP hydrolysis activity"/>
    <property type="evidence" value="ECO:0007669"/>
    <property type="project" value="InterPro"/>
</dbReference>
<evidence type="ECO:0000259" key="5">
    <source>
        <dbReference type="PROSITE" id="PS50893"/>
    </source>
</evidence>
<reference evidence="7" key="1">
    <citation type="submission" date="2016-09" db="EMBL/GenBank/DDBJ databases">
        <title>Draft genome sequence of a novel species of the family Streptococcaceae isolated from flowers.</title>
        <authorList>
            <person name="Chuah L.-O."/>
            <person name="Yap K.-P."/>
            <person name="Thong K.L."/>
            <person name="Liong M.T."/>
            <person name="Ahmad R."/>
            <person name="Rusul G."/>
        </authorList>
    </citation>
    <scope>NUCLEOTIDE SEQUENCE [LARGE SCALE GENOMIC DNA]</scope>
    <source>
        <strain evidence="7">DF1</strain>
    </source>
</reference>
<dbReference type="PROSITE" id="PS50893">
    <property type="entry name" value="ABC_TRANSPORTER_2"/>
    <property type="match status" value="1"/>
</dbReference>
<proteinExistence type="predicted"/>
<evidence type="ECO:0000313" key="6">
    <source>
        <dbReference type="EMBL" id="OFI49895.1"/>
    </source>
</evidence>
<keyword evidence="7" id="KW-1185">Reference proteome</keyword>
<evidence type="ECO:0000256" key="4">
    <source>
        <dbReference type="ARBA" id="ARBA00022967"/>
    </source>
</evidence>
<dbReference type="SMART" id="SM00382">
    <property type="entry name" value="AAA"/>
    <property type="match status" value="1"/>
</dbReference>
<keyword evidence="3 6" id="KW-0067">ATP-binding</keyword>
<protein>
    <submittedName>
        <fullName evidence="6">Iron ABC transporter ATP-binding protein</fullName>
    </submittedName>
</protein>
<dbReference type="SUPFAM" id="SSF52540">
    <property type="entry name" value="P-loop containing nucleoside triphosphate hydrolases"/>
    <property type="match status" value="1"/>
</dbReference>
<dbReference type="RefSeq" id="WP_070791562.1">
    <property type="nucleotide sequence ID" value="NZ_MKIR01000004.1"/>
</dbReference>
<keyword evidence="1" id="KW-0813">Transport</keyword>
<dbReference type="InterPro" id="IPR017871">
    <property type="entry name" value="ABC_transporter-like_CS"/>
</dbReference>
<dbReference type="EMBL" id="MKIR01000004">
    <property type="protein sequence ID" value="OFI49895.1"/>
    <property type="molecule type" value="Genomic_DNA"/>
</dbReference>
<dbReference type="STRING" id="1859473.BG261_09625"/>